<sequence>MHMHIFISFALNLKNFCLIFPF</sequence>
<dbReference type="EMBL" id="GBRH01167251">
    <property type="protein sequence ID" value="JAE30645.1"/>
    <property type="molecule type" value="Transcribed_RNA"/>
</dbReference>
<reference evidence="1" key="2">
    <citation type="journal article" date="2015" name="Data Brief">
        <title>Shoot transcriptome of the giant reed, Arundo donax.</title>
        <authorList>
            <person name="Barrero R.A."/>
            <person name="Guerrero F.D."/>
            <person name="Moolhuijzen P."/>
            <person name="Goolsby J.A."/>
            <person name="Tidwell J."/>
            <person name="Bellgard S.E."/>
            <person name="Bellgard M.I."/>
        </authorList>
    </citation>
    <scope>NUCLEOTIDE SEQUENCE</scope>
    <source>
        <tissue evidence="1">Shoot tissue taken approximately 20 cm above the soil surface</tissue>
    </source>
</reference>
<evidence type="ECO:0000313" key="1">
    <source>
        <dbReference type="EMBL" id="JAE30645.1"/>
    </source>
</evidence>
<organism evidence="1">
    <name type="scientific">Arundo donax</name>
    <name type="common">Giant reed</name>
    <name type="synonym">Donax arundinaceus</name>
    <dbReference type="NCBI Taxonomy" id="35708"/>
    <lineage>
        <taxon>Eukaryota</taxon>
        <taxon>Viridiplantae</taxon>
        <taxon>Streptophyta</taxon>
        <taxon>Embryophyta</taxon>
        <taxon>Tracheophyta</taxon>
        <taxon>Spermatophyta</taxon>
        <taxon>Magnoliopsida</taxon>
        <taxon>Liliopsida</taxon>
        <taxon>Poales</taxon>
        <taxon>Poaceae</taxon>
        <taxon>PACMAD clade</taxon>
        <taxon>Arundinoideae</taxon>
        <taxon>Arundineae</taxon>
        <taxon>Arundo</taxon>
    </lineage>
</organism>
<reference evidence="1" key="1">
    <citation type="submission" date="2014-09" db="EMBL/GenBank/DDBJ databases">
        <authorList>
            <person name="Magalhaes I.L.F."/>
            <person name="Oliveira U."/>
            <person name="Santos F.R."/>
            <person name="Vidigal T.H.D.A."/>
            <person name="Brescovit A.D."/>
            <person name="Santos A.J."/>
        </authorList>
    </citation>
    <scope>NUCLEOTIDE SEQUENCE</scope>
    <source>
        <tissue evidence="1">Shoot tissue taken approximately 20 cm above the soil surface</tissue>
    </source>
</reference>
<name>A0A0A9H0B4_ARUDO</name>
<dbReference type="AlphaFoldDB" id="A0A0A9H0B4"/>
<proteinExistence type="predicted"/>
<protein>
    <submittedName>
        <fullName evidence="1">Uncharacterized protein</fullName>
    </submittedName>
</protein>
<accession>A0A0A9H0B4</accession>